<dbReference type="EMBL" id="JACBZF010000004">
    <property type="protein sequence ID" value="NYH96288.1"/>
    <property type="molecule type" value="Genomic_DNA"/>
</dbReference>
<dbReference type="Proteomes" id="UP000522081">
    <property type="component" value="Unassembled WGS sequence"/>
</dbReference>
<comment type="caution">
    <text evidence="1">The sequence shown here is derived from an EMBL/GenBank/DDBJ whole genome shotgun (WGS) entry which is preliminary data.</text>
</comment>
<protein>
    <submittedName>
        <fullName evidence="1">Uncharacterized protein</fullName>
    </submittedName>
</protein>
<reference evidence="1 2" key="1">
    <citation type="submission" date="2020-07" db="EMBL/GenBank/DDBJ databases">
        <title>Genomic Encyclopedia of Type Strains, Phase IV (KMG-IV): sequencing the most valuable type-strain genomes for metagenomic binning, comparative biology and taxonomic classification.</title>
        <authorList>
            <person name="Goeker M."/>
        </authorList>
    </citation>
    <scope>NUCLEOTIDE SEQUENCE [LARGE SCALE GENOMIC DNA]</scope>
    <source>
        <strain evidence="1 2">DSM 29043</strain>
    </source>
</reference>
<dbReference type="RefSeq" id="WP_268234545.1">
    <property type="nucleotide sequence ID" value="NZ_BMGF01000004.1"/>
</dbReference>
<sequence>MWILSKDGETANEAKRRYEAEHGPLGNGLALVWQQAEEPTCA</sequence>
<evidence type="ECO:0000313" key="2">
    <source>
        <dbReference type="Proteomes" id="UP000522081"/>
    </source>
</evidence>
<dbReference type="AlphaFoldDB" id="A0A7Z0BVH9"/>
<keyword evidence="2" id="KW-1185">Reference proteome</keyword>
<accession>A0A7Z0BVH9</accession>
<gene>
    <name evidence="1" type="ORF">FHS75_002620</name>
</gene>
<name>A0A7Z0BVH9_9SPHN</name>
<organism evidence="1 2">
    <name type="scientific">Novosphingobium marinum</name>
    <dbReference type="NCBI Taxonomy" id="1514948"/>
    <lineage>
        <taxon>Bacteria</taxon>
        <taxon>Pseudomonadati</taxon>
        <taxon>Pseudomonadota</taxon>
        <taxon>Alphaproteobacteria</taxon>
        <taxon>Sphingomonadales</taxon>
        <taxon>Sphingomonadaceae</taxon>
        <taxon>Novosphingobium</taxon>
    </lineage>
</organism>
<proteinExistence type="predicted"/>
<evidence type="ECO:0000313" key="1">
    <source>
        <dbReference type="EMBL" id="NYH96288.1"/>
    </source>
</evidence>